<evidence type="ECO:0000313" key="3">
    <source>
        <dbReference type="EMBL" id="REK70202.1"/>
    </source>
</evidence>
<evidence type="ECO:0000259" key="2">
    <source>
        <dbReference type="Pfam" id="PF01557"/>
    </source>
</evidence>
<proteinExistence type="predicted"/>
<feature type="domain" description="Fumarylacetoacetase-like C-terminal" evidence="2">
    <location>
        <begin position="79"/>
        <end position="302"/>
    </location>
</feature>
<reference evidence="3 4" key="1">
    <citation type="submission" date="2018-08" db="EMBL/GenBank/DDBJ databases">
        <title>Aeromicrobium sp. M2KJ-4, whole genome shotgun sequence.</title>
        <authorList>
            <person name="Tuo L."/>
        </authorList>
    </citation>
    <scope>NUCLEOTIDE SEQUENCE [LARGE SCALE GENOMIC DNA]</scope>
    <source>
        <strain evidence="3 4">M2KJ-4</strain>
    </source>
</reference>
<sequence>MRFATWQLPDGSTRAGVVSGPSAYGFRDGESVLDVVALGLDDALALGERTLGTSRATALTSVRLLPPLTPPSMRDFAAFEEHVLGALRSVTSRVEVPPEWYEAPAFYFTNPHALVGAHDDVPIPPGCEVFDFELEVAAIIGGRGASVSPEAAVDLVFGYTILNDWSARDVQAREMVVGLGPTKAKDSATTLGPWLVTRDEVDDRLDEDGFLTLECTVSVNGEMVGSDLLSNMAWTFPELVSHASRGTVVVAGDVLGSGTCGNGGCLSELWGLRGERSPRPLAPDDVVEMTVEKLGTIRNRVVAGAPVPPVGPARRRSNPLPRTRSDLERRR</sequence>
<dbReference type="SUPFAM" id="SSF56529">
    <property type="entry name" value="FAH"/>
    <property type="match status" value="1"/>
</dbReference>
<evidence type="ECO:0000313" key="4">
    <source>
        <dbReference type="Proteomes" id="UP000265581"/>
    </source>
</evidence>
<dbReference type="PANTHER" id="PTHR43211">
    <property type="entry name" value="FUMARYLACETOACETATE HYDROLASE"/>
    <property type="match status" value="1"/>
</dbReference>
<comment type="caution">
    <text evidence="3">The sequence shown here is derived from an EMBL/GenBank/DDBJ whole genome shotgun (WGS) entry which is preliminary data.</text>
</comment>
<dbReference type="OrthoDB" id="3766879at2"/>
<dbReference type="Proteomes" id="UP000265581">
    <property type="component" value="Unassembled WGS sequence"/>
</dbReference>
<gene>
    <name evidence="3" type="ORF">DX116_13655</name>
</gene>
<keyword evidence="3" id="KW-0378">Hydrolase</keyword>
<dbReference type="GO" id="GO:0016787">
    <property type="term" value="F:hydrolase activity"/>
    <property type="evidence" value="ECO:0007669"/>
    <property type="project" value="UniProtKB-KW"/>
</dbReference>
<dbReference type="InterPro" id="IPR036663">
    <property type="entry name" value="Fumarylacetoacetase_C_sf"/>
</dbReference>
<protein>
    <submittedName>
        <fullName evidence="3">Fumarylacetoacetate hydrolase family protein</fullName>
    </submittedName>
</protein>
<dbReference type="InterPro" id="IPR011234">
    <property type="entry name" value="Fumarylacetoacetase-like_C"/>
</dbReference>
<dbReference type="PANTHER" id="PTHR43211:SF1">
    <property type="entry name" value="BLL6422 PROTEIN"/>
    <property type="match status" value="1"/>
</dbReference>
<dbReference type="Pfam" id="PF01557">
    <property type="entry name" value="FAA_hydrolase"/>
    <property type="match status" value="1"/>
</dbReference>
<evidence type="ECO:0000256" key="1">
    <source>
        <dbReference type="SAM" id="MobiDB-lite"/>
    </source>
</evidence>
<keyword evidence="4" id="KW-1185">Reference proteome</keyword>
<accession>A0A371P2M6</accession>
<name>A0A371P2M6_9ACTN</name>
<dbReference type="Gene3D" id="3.90.850.10">
    <property type="entry name" value="Fumarylacetoacetase-like, C-terminal domain"/>
    <property type="match status" value="1"/>
</dbReference>
<feature type="region of interest" description="Disordered" evidence="1">
    <location>
        <begin position="303"/>
        <end position="331"/>
    </location>
</feature>
<dbReference type="EMBL" id="QUBR01000002">
    <property type="protein sequence ID" value="REK70202.1"/>
    <property type="molecule type" value="Genomic_DNA"/>
</dbReference>
<organism evidence="3 4">
    <name type="scientific">Aeromicrobium endophyticum</name>
    <dbReference type="NCBI Taxonomy" id="2292704"/>
    <lineage>
        <taxon>Bacteria</taxon>
        <taxon>Bacillati</taxon>
        <taxon>Actinomycetota</taxon>
        <taxon>Actinomycetes</taxon>
        <taxon>Propionibacteriales</taxon>
        <taxon>Nocardioidaceae</taxon>
        <taxon>Aeromicrobium</taxon>
    </lineage>
</organism>
<dbReference type="RefSeq" id="WP_119704800.1">
    <property type="nucleotide sequence ID" value="NZ_JBHSOI010000002.1"/>
</dbReference>
<dbReference type="AlphaFoldDB" id="A0A371P2M6"/>